<name>A0A2P2Q0K4_RHIMU</name>
<accession>A0A2P2Q0K4</accession>
<sequence length="38" mass="4275">MSIPFRWIWGLKALGSRSRKIASLKQTTLPVKSMTVAD</sequence>
<organism evidence="1">
    <name type="scientific">Rhizophora mucronata</name>
    <name type="common">Asiatic mangrove</name>
    <dbReference type="NCBI Taxonomy" id="61149"/>
    <lineage>
        <taxon>Eukaryota</taxon>
        <taxon>Viridiplantae</taxon>
        <taxon>Streptophyta</taxon>
        <taxon>Embryophyta</taxon>
        <taxon>Tracheophyta</taxon>
        <taxon>Spermatophyta</taxon>
        <taxon>Magnoliopsida</taxon>
        <taxon>eudicotyledons</taxon>
        <taxon>Gunneridae</taxon>
        <taxon>Pentapetalae</taxon>
        <taxon>rosids</taxon>
        <taxon>fabids</taxon>
        <taxon>Malpighiales</taxon>
        <taxon>Rhizophoraceae</taxon>
        <taxon>Rhizophora</taxon>
    </lineage>
</organism>
<proteinExistence type="predicted"/>
<dbReference type="EMBL" id="GGEC01080014">
    <property type="protein sequence ID" value="MBX60498.1"/>
    <property type="molecule type" value="Transcribed_RNA"/>
</dbReference>
<reference evidence="1" key="1">
    <citation type="submission" date="2018-02" db="EMBL/GenBank/DDBJ databases">
        <title>Rhizophora mucronata_Transcriptome.</title>
        <authorList>
            <person name="Meera S.P."/>
            <person name="Sreeshan A."/>
            <person name="Augustine A."/>
        </authorList>
    </citation>
    <scope>NUCLEOTIDE SEQUENCE</scope>
    <source>
        <tissue evidence="1">Leaf</tissue>
    </source>
</reference>
<dbReference type="AlphaFoldDB" id="A0A2P2Q0K4"/>
<protein>
    <submittedName>
        <fullName evidence="1">Uncharacterized protein</fullName>
    </submittedName>
</protein>
<evidence type="ECO:0000313" key="1">
    <source>
        <dbReference type="EMBL" id="MBX60498.1"/>
    </source>
</evidence>